<evidence type="ECO:0000256" key="6">
    <source>
        <dbReference type="ARBA" id="ARBA00023277"/>
    </source>
</evidence>
<dbReference type="PANTHER" id="PTHR43095:SF5">
    <property type="entry name" value="XYLULOSE KINASE"/>
    <property type="match status" value="1"/>
</dbReference>
<keyword evidence="6" id="KW-0119">Carbohydrate metabolism</keyword>
<dbReference type="GO" id="GO:0005524">
    <property type="term" value="F:ATP binding"/>
    <property type="evidence" value="ECO:0007669"/>
    <property type="project" value="UniProtKB-KW"/>
</dbReference>
<dbReference type="Pfam" id="PF02782">
    <property type="entry name" value="FGGY_C"/>
    <property type="match status" value="1"/>
</dbReference>
<evidence type="ECO:0000256" key="1">
    <source>
        <dbReference type="ARBA" id="ARBA00022629"/>
    </source>
</evidence>
<evidence type="ECO:0000259" key="8">
    <source>
        <dbReference type="Pfam" id="PF02782"/>
    </source>
</evidence>
<name>A0A381QCY8_9ZZZZ</name>
<dbReference type="GO" id="GO:0005997">
    <property type="term" value="P:xylulose metabolic process"/>
    <property type="evidence" value="ECO:0007669"/>
    <property type="project" value="InterPro"/>
</dbReference>
<organism evidence="9">
    <name type="scientific">marine metagenome</name>
    <dbReference type="NCBI Taxonomy" id="408172"/>
    <lineage>
        <taxon>unclassified sequences</taxon>
        <taxon>metagenomes</taxon>
        <taxon>ecological metagenomes</taxon>
    </lineage>
</organism>
<dbReference type="InterPro" id="IPR050406">
    <property type="entry name" value="FGGY_Carb_Kinase"/>
</dbReference>
<keyword evidence="5" id="KW-0067">ATP-binding</keyword>
<sequence>MKTTLGIDLGSQSIKIIFYNYQKKEVVAEASSPLEVITDSNGRAEQISDWWLDALKISLKKIPSVIRNSVKAIGISGQQHGFVATNRNGKVLTPVKMWCDTSTQSEAEEITAACGGEKSLISSSGNRMLASYTATKIAWFKKNKPDCYKKLAHILLPHDYLNYVLTGKYVMEYGDASGTGFLNIKTRKWCNKILNAIDPDRDLSKCLPRLSQPNQFIGKTTIEFAKKYGLPDGVAVSTGGGDNMMGAIGTNNVTTGKLTMSLGSSGTIYAYSDKPIIDPSGNIAAFCSSTGGWLPLLCTMNCTLSTEIIRNLLKVKINQFDNLIANVNAGSDGLIMLPFFNGERTPYIPQGNGCFFGLTFDNCSKGHFLRATVEGATFALKFGLDQLTKLNVKQDEIILTGGGSNSAIWCQIVADICQLPVIKLKHTEAAAFGAALQALWALKCQNDPTIKIKDITSDHINFGGSSQFIPDPKNMHIYDQNFSEYKYAVEKIINTK</sequence>
<keyword evidence="2" id="KW-0808">Transferase</keyword>
<gene>
    <name evidence="9" type="ORF">METZ01_LOCUS30010</name>
</gene>
<dbReference type="InterPro" id="IPR043129">
    <property type="entry name" value="ATPase_NBD"/>
</dbReference>
<evidence type="ECO:0000259" key="7">
    <source>
        <dbReference type="Pfam" id="PF00370"/>
    </source>
</evidence>
<evidence type="ECO:0000256" key="5">
    <source>
        <dbReference type="ARBA" id="ARBA00022840"/>
    </source>
</evidence>
<dbReference type="PANTHER" id="PTHR43095">
    <property type="entry name" value="SUGAR KINASE"/>
    <property type="match status" value="1"/>
</dbReference>
<keyword evidence="3" id="KW-0547">Nucleotide-binding</keyword>
<dbReference type="InterPro" id="IPR000577">
    <property type="entry name" value="Carb_kinase_FGGY"/>
</dbReference>
<protein>
    <recommendedName>
        <fullName evidence="10">Xylulokinase</fullName>
    </recommendedName>
</protein>
<dbReference type="NCBIfam" id="TIGR01312">
    <property type="entry name" value="XylB"/>
    <property type="match status" value="1"/>
</dbReference>
<keyword evidence="1" id="KW-0859">Xylose metabolism</keyword>
<proteinExistence type="predicted"/>
<evidence type="ECO:0000256" key="3">
    <source>
        <dbReference type="ARBA" id="ARBA00022741"/>
    </source>
</evidence>
<dbReference type="PROSITE" id="PS00933">
    <property type="entry name" value="FGGY_KINASES_1"/>
    <property type="match status" value="1"/>
</dbReference>
<dbReference type="GO" id="GO:0004856">
    <property type="term" value="F:D-xylulokinase activity"/>
    <property type="evidence" value="ECO:0007669"/>
    <property type="project" value="InterPro"/>
</dbReference>
<dbReference type="InterPro" id="IPR018483">
    <property type="entry name" value="Carb_kinase_FGGY_CS"/>
</dbReference>
<dbReference type="AlphaFoldDB" id="A0A381QCY8"/>
<keyword evidence="4" id="KW-0418">Kinase</keyword>
<dbReference type="InterPro" id="IPR018484">
    <property type="entry name" value="FGGY_N"/>
</dbReference>
<dbReference type="GO" id="GO:0042732">
    <property type="term" value="P:D-xylose metabolic process"/>
    <property type="evidence" value="ECO:0007669"/>
    <property type="project" value="UniProtKB-KW"/>
</dbReference>
<evidence type="ECO:0000256" key="4">
    <source>
        <dbReference type="ARBA" id="ARBA00022777"/>
    </source>
</evidence>
<dbReference type="InterPro" id="IPR006000">
    <property type="entry name" value="Xylulokinase"/>
</dbReference>
<evidence type="ECO:0008006" key="10">
    <source>
        <dbReference type="Google" id="ProtNLM"/>
    </source>
</evidence>
<feature type="domain" description="Carbohydrate kinase FGGY N-terminal" evidence="7">
    <location>
        <begin position="4"/>
        <end position="249"/>
    </location>
</feature>
<dbReference type="InterPro" id="IPR018485">
    <property type="entry name" value="FGGY_C"/>
</dbReference>
<evidence type="ECO:0000313" key="9">
    <source>
        <dbReference type="EMBL" id="SUZ77156.1"/>
    </source>
</evidence>
<dbReference type="Gene3D" id="3.30.420.40">
    <property type="match status" value="2"/>
</dbReference>
<dbReference type="PROSITE" id="PS00445">
    <property type="entry name" value="FGGY_KINASES_2"/>
    <property type="match status" value="1"/>
</dbReference>
<reference evidence="9" key="1">
    <citation type="submission" date="2018-05" db="EMBL/GenBank/DDBJ databases">
        <authorList>
            <person name="Lanie J.A."/>
            <person name="Ng W.-L."/>
            <person name="Kazmierczak K.M."/>
            <person name="Andrzejewski T.M."/>
            <person name="Davidsen T.M."/>
            <person name="Wayne K.J."/>
            <person name="Tettelin H."/>
            <person name="Glass J.I."/>
            <person name="Rusch D."/>
            <person name="Podicherti R."/>
            <person name="Tsui H.-C.T."/>
            <person name="Winkler M.E."/>
        </authorList>
    </citation>
    <scope>NUCLEOTIDE SEQUENCE</scope>
</reference>
<dbReference type="CDD" id="cd07809">
    <property type="entry name" value="ASKHA_NBD_FGGY_BaXK-like"/>
    <property type="match status" value="1"/>
</dbReference>
<dbReference type="Pfam" id="PF00370">
    <property type="entry name" value="FGGY_N"/>
    <property type="match status" value="1"/>
</dbReference>
<accession>A0A381QCY8</accession>
<dbReference type="SUPFAM" id="SSF53067">
    <property type="entry name" value="Actin-like ATPase domain"/>
    <property type="match status" value="2"/>
</dbReference>
<evidence type="ECO:0000256" key="2">
    <source>
        <dbReference type="ARBA" id="ARBA00022679"/>
    </source>
</evidence>
<dbReference type="EMBL" id="UINC01001305">
    <property type="protein sequence ID" value="SUZ77156.1"/>
    <property type="molecule type" value="Genomic_DNA"/>
</dbReference>
<dbReference type="PIRSF" id="PIRSF000538">
    <property type="entry name" value="GlpK"/>
    <property type="match status" value="1"/>
</dbReference>
<feature type="domain" description="Carbohydrate kinase FGGY C-terminal" evidence="8">
    <location>
        <begin position="321"/>
        <end position="442"/>
    </location>
</feature>